<proteinExistence type="predicted"/>
<organism evidence="1 2">
    <name type="scientific">Candidatus Magasanikbacteria bacterium RIFOXYC2_FULL_42_28</name>
    <dbReference type="NCBI Taxonomy" id="1798704"/>
    <lineage>
        <taxon>Bacteria</taxon>
        <taxon>Candidatus Magasanikiibacteriota</taxon>
    </lineage>
</organism>
<accession>A0A1F6NY08</accession>
<sequence length="61" mass="7117">MSIFSFFAATKEKQKTGEFARFFLHASEKEKKQVFKDAARRANEDQRALVKNVKELQHKAT</sequence>
<comment type="caution">
    <text evidence="1">The sequence shown here is derived from an EMBL/GenBank/DDBJ whole genome shotgun (WGS) entry which is preliminary data.</text>
</comment>
<evidence type="ECO:0000313" key="1">
    <source>
        <dbReference type="EMBL" id="OGH88809.1"/>
    </source>
</evidence>
<dbReference type="AlphaFoldDB" id="A0A1F6NY08"/>
<dbReference type="Proteomes" id="UP000177907">
    <property type="component" value="Unassembled WGS sequence"/>
</dbReference>
<gene>
    <name evidence="1" type="ORF">A3J93_01830</name>
</gene>
<protein>
    <submittedName>
        <fullName evidence="1">Uncharacterized protein</fullName>
    </submittedName>
</protein>
<dbReference type="STRING" id="1798704.A3J93_01830"/>
<name>A0A1F6NY08_9BACT</name>
<reference evidence="1 2" key="1">
    <citation type="journal article" date="2016" name="Nat. Commun.">
        <title>Thousands of microbial genomes shed light on interconnected biogeochemical processes in an aquifer system.</title>
        <authorList>
            <person name="Anantharaman K."/>
            <person name="Brown C.T."/>
            <person name="Hug L.A."/>
            <person name="Sharon I."/>
            <person name="Castelle C.J."/>
            <person name="Probst A.J."/>
            <person name="Thomas B.C."/>
            <person name="Singh A."/>
            <person name="Wilkins M.J."/>
            <person name="Karaoz U."/>
            <person name="Brodie E.L."/>
            <person name="Williams K.H."/>
            <person name="Hubbard S.S."/>
            <person name="Banfield J.F."/>
        </authorList>
    </citation>
    <scope>NUCLEOTIDE SEQUENCE [LARGE SCALE GENOMIC DNA]</scope>
</reference>
<dbReference type="EMBL" id="MFQZ01000001">
    <property type="protein sequence ID" value="OGH88809.1"/>
    <property type="molecule type" value="Genomic_DNA"/>
</dbReference>
<evidence type="ECO:0000313" key="2">
    <source>
        <dbReference type="Proteomes" id="UP000177907"/>
    </source>
</evidence>